<keyword evidence="4" id="KW-1185">Reference proteome</keyword>
<sequence length="155" mass="17578">MTRIRARAKTNTDSYMLVVILLVIVVLSGLLGFAFYTSHQNHISPTRVYGNWIEIGAPKQSTEILTFSDAGALRNHRLVTTSFEFDGRIVRLKTGSGLWVYERVGTPRSPQLRRVTPALPPQRFILEGYEDTVPMDGYNPAQNRRSALREHFSTK</sequence>
<evidence type="ECO:0000256" key="2">
    <source>
        <dbReference type="SAM" id="Phobius"/>
    </source>
</evidence>
<dbReference type="OrthoDB" id="5904443at2"/>
<organism evidence="3 4">
    <name type="scientific">Vibrio maritimus</name>
    <dbReference type="NCBI Taxonomy" id="990268"/>
    <lineage>
        <taxon>Bacteria</taxon>
        <taxon>Pseudomonadati</taxon>
        <taxon>Pseudomonadota</taxon>
        <taxon>Gammaproteobacteria</taxon>
        <taxon>Vibrionales</taxon>
        <taxon>Vibrionaceae</taxon>
        <taxon>Vibrio</taxon>
    </lineage>
</organism>
<feature type="transmembrane region" description="Helical" evidence="2">
    <location>
        <begin position="15"/>
        <end position="36"/>
    </location>
</feature>
<dbReference type="AlphaFoldDB" id="A0A090SW76"/>
<feature type="region of interest" description="Disordered" evidence="1">
    <location>
        <begin position="135"/>
        <end position="155"/>
    </location>
</feature>
<accession>A0A090SW76</accession>
<dbReference type="Pfam" id="PF11012">
    <property type="entry name" value="DUF2850"/>
    <property type="match status" value="1"/>
</dbReference>
<dbReference type="EMBL" id="BBMT01000001">
    <property type="protein sequence ID" value="GAL31990.1"/>
    <property type="molecule type" value="Genomic_DNA"/>
</dbReference>
<keyword evidence="2" id="KW-1133">Transmembrane helix</keyword>
<name>A0A090SW76_9VIBR</name>
<reference evidence="3 4" key="2">
    <citation type="submission" date="2014-09" db="EMBL/GenBank/DDBJ databases">
        <authorList>
            <consortium name="NBRP consortium"/>
            <person name="Sawabe T."/>
            <person name="Meirelles P."/>
            <person name="Nakanishi M."/>
            <person name="Sayaka M."/>
            <person name="Hattori M."/>
            <person name="Ohkuma M."/>
        </authorList>
    </citation>
    <scope>NUCLEOTIDE SEQUENCE [LARGE SCALE GENOMIC DNA]</scope>
    <source>
        <strain evidence="3 4">JCM 19240</strain>
    </source>
</reference>
<evidence type="ECO:0000313" key="3">
    <source>
        <dbReference type="EMBL" id="GAL31990.1"/>
    </source>
</evidence>
<dbReference type="InterPro" id="IPR021271">
    <property type="entry name" value="DUF2850"/>
</dbReference>
<keyword evidence="2" id="KW-0812">Transmembrane</keyword>
<evidence type="ECO:0000313" key="4">
    <source>
        <dbReference type="Proteomes" id="UP000029224"/>
    </source>
</evidence>
<reference evidence="3 4" key="1">
    <citation type="submission" date="2014-09" db="EMBL/GenBank/DDBJ databases">
        <title>Vibrio maritimus JCM 19240. (C210) whole genome shotgun sequence.</title>
        <authorList>
            <person name="Sawabe T."/>
            <person name="Meirelles P."/>
            <person name="Nakanishi M."/>
            <person name="Sayaka M."/>
            <person name="Hattori M."/>
            <person name="Ohkuma M."/>
        </authorList>
    </citation>
    <scope>NUCLEOTIDE SEQUENCE [LARGE SCALE GENOMIC DNA]</scope>
    <source>
        <strain evidence="3 4">JCM 19240</strain>
    </source>
</reference>
<evidence type="ECO:0000256" key="1">
    <source>
        <dbReference type="SAM" id="MobiDB-lite"/>
    </source>
</evidence>
<evidence type="ECO:0008006" key="5">
    <source>
        <dbReference type="Google" id="ProtNLM"/>
    </source>
</evidence>
<dbReference type="Proteomes" id="UP000029224">
    <property type="component" value="Unassembled WGS sequence"/>
</dbReference>
<gene>
    <name evidence="3" type="ORF">JCM19240_5421</name>
</gene>
<protein>
    <recommendedName>
        <fullName evidence="5">DUF2850 domain-containing protein</fullName>
    </recommendedName>
</protein>
<comment type="caution">
    <text evidence="3">The sequence shown here is derived from an EMBL/GenBank/DDBJ whole genome shotgun (WGS) entry which is preliminary data.</text>
</comment>
<keyword evidence="2" id="KW-0472">Membrane</keyword>
<proteinExistence type="predicted"/>